<evidence type="ECO:0000313" key="11">
    <source>
        <dbReference type="EMBL" id="BAC00834.1"/>
    </source>
</evidence>
<keyword evidence="8 11" id="KW-0496">Mitochondrion</keyword>
<dbReference type="GO" id="GO:0004129">
    <property type="term" value="F:cytochrome-c oxidase activity"/>
    <property type="evidence" value="ECO:0007669"/>
    <property type="project" value="InterPro"/>
</dbReference>
<accession>Q8M6L3</accession>
<feature type="transmembrane region" description="Helical" evidence="9">
    <location>
        <begin position="159"/>
        <end position="183"/>
    </location>
</feature>
<organism evidence="11">
    <name type="scientific">Taenia solium</name>
    <name type="common">Pork tapeworm</name>
    <dbReference type="NCBI Taxonomy" id="6204"/>
    <lineage>
        <taxon>Eukaryota</taxon>
        <taxon>Metazoa</taxon>
        <taxon>Spiralia</taxon>
        <taxon>Lophotrochozoa</taxon>
        <taxon>Platyhelminthes</taxon>
        <taxon>Cestoda</taxon>
        <taxon>Eucestoda</taxon>
        <taxon>Cyclophyllidea</taxon>
        <taxon>Taeniidae</taxon>
        <taxon>Taenia</taxon>
    </lineage>
</organism>
<dbReference type="InterPro" id="IPR024791">
    <property type="entry name" value="Cyt_c/ubiquinol_Oxase_su3"/>
</dbReference>
<dbReference type="EMBL" id="AB086256">
    <property type="protein sequence ID" value="BAC00834.1"/>
    <property type="molecule type" value="Genomic_DNA"/>
</dbReference>
<dbReference type="PANTHER" id="PTHR11403:SF7">
    <property type="entry name" value="CYTOCHROME C OXIDASE SUBUNIT 3"/>
    <property type="match status" value="1"/>
</dbReference>
<dbReference type="PANTHER" id="PTHR11403">
    <property type="entry name" value="CYTOCHROME C OXIDASE SUBUNIT III"/>
    <property type="match status" value="1"/>
</dbReference>
<evidence type="ECO:0000256" key="7">
    <source>
        <dbReference type="ARBA" id="ARBA00023136"/>
    </source>
</evidence>
<name>Q8M6L3_TAESO</name>
<gene>
    <name evidence="11" type="primary">cox3</name>
</gene>
<evidence type="ECO:0000259" key="10">
    <source>
        <dbReference type="PROSITE" id="PS50253"/>
    </source>
</evidence>
<evidence type="ECO:0000256" key="3">
    <source>
        <dbReference type="ARBA" id="ARBA00015944"/>
    </source>
</evidence>
<feature type="transmembrane region" description="Helical" evidence="9">
    <location>
        <begin position="195"/>
        <end position="213"/>
    </location>
</feature>
<keyword evidence="5" id="KW-1278">Translocase</keyword>
<proteinExistence type="inferred from homology"/>
<evidence type="ECO:0000256" key="1">
    <source>
        <dbReference type="ARBA" id="ARBA00004141"/>
    </source>
</evidence>
<dbReference type="InterPro" id="IPR000298">
    <property type="entry name" value="Cyt_c_oxidase-like_su3"/>
</dbReference>
<feature type="transmembrane region" description="Helical" evidence="9">
    <location>
        <begin position="120"/>
        <end position="138"/>
    </location>
</feature>
<comment type="function">
    <text evidence="8">Component of the cytochrome c oxidase, the last enzyme in the mitochondrial electron transport chain which drives oxidative phosphorylation. The respiratory chain contains 3 multisubunit complexes succinate dehydrogenase (complex II, CII), ubiquinol-cytochrome c oxidoreductase (cytochrome b-c1 complex, complex III, CIII) and cytochrome c oxidase (complex IV, CIV), that cooperate to transfer electrons derived from NADH and succinate to molecular oxygen, creating an electrochemical gradient over the inner membrane that drives transmembrane transport and the ATP synthase. Cytochrome c oxidase is the component of the respiratory chain that catalyzes the reduction of oxygen to water. Electrons originating from reduced cytochrome c in the intermembrane space (IMS) are transferred via the dinuclear copper A center (CU(A)) of subunit 2 and heme A of subunit 1 to the active site in subunit 1, a binuclear center (BNC) formed by heme A3 and copper B (CU(B)). The BNC reduces molecular oxygen to 2 water molecules using 4 electrons from cytochrome c in the IMS and 4 protons from the mitochondrial matrix.</text>
</comment>
<feature type="domain" description="Heme-copper oxidase subunit III family profile" evidence="10">
    <location>
        <begin position="55"/>
        <end position="214"/>
    </location>
</feature>
<sequence length="214" mass="24442">MSIVPIYNASFIGLFLVGLFLWKVWFFVVFLVCAIVSIVIFVWDGLGKVFHYESAFWLFVFSEVMIFGSFLMGCLFFDSWSYESLSSSLEIPFVGCFVLLGSSITVTAFHHLLGWKCCDFFLFLTIVLGLSFVALQIFEMEDIGVNAFDSSFHASSFCTVGLHFSHVLLGVIGLSTILLVGSYKFGIYRCTVLTWYWHFVDYIWLLVYTIVYVC</sequence>
<dbReference type="Gene3D" id="1.20.120.80">
    <property type="entry name" value="Cytochrome c oxidase, subunit III, four-helix bundle"/>
    <property type="match status" value="1"/>
</dbReference>
<comment type="subcellular location">
    <subcellularLocation>
        <location evidence="1">Membrane</location>
        <topology evidence="1">Multi-pass membrane protein</topology>
    </subcellularLocation>
</comment>
<keyword evidence="4 8" id="KW-0812">Transmembrane</keyword>
<evidence type="ECO:0000256" key="8">
    <source>
        <dbReference type="RuleBase" id="RU003375"/>
    </source>
</evidence>
<dbReference type="RefSeq" id="NP_659225.1">
    <property type="nucleotide sequence ID" value="NC_004022.1"/>
</dbReference>
<keyword evidence="6 9" id="KW-1133">Transmembrane helix</keyword>
<feature type="transmembrane region" description="Helical" evidence="9">
    <location>
        <begin position="55"/>
        <end position="77"/>
    </location>
</feature>
<dbReference type="CTD" id="4514"/>
<dbReference type="GO" id="GO:0016020">
    <property type="term" value="C:membrane"/>
    <property type="evidence" value="ECO:0007669"/>
    <property type="project" value="UniProtKB-SubCell"/>
</dbReference>
<dbReference type="SUPFAM" id="SSF81452">
    <property type="entry name" value="Cytochrome c oxidase subunit III-like"/>
    <property type="match status" value="1"/>
</dbReference>
<reference evidence="11" key="1">
    <citation type="journal article" date="2003" name="J. Parasitol.">
        <title>The mitochondrial genome of the tapeworm Taenia solium: a finding of the abbreviated stop codon U.</title>
        <authorList>
            <person name="Nakao M."/>
            <person name="Sako Y."/>
            <person name="Ito A."/>
        </authorList>
    </citation>
    <scope>NUCLEOTIDE SEQUENCE</scope>
</reference>
<feature type="transmembrane region" description="Helical" evidence="9">
    <location>
        <begin position="12"/>
        <end position="43"/>
    </location>
</feature>
<evidence type="ECO:0000256" key="6">
    <source>
        <dbReference type="ARBA" id="ARBA00022989"/>
    </source>
</evidence>
<dbReference type="InterPro" id="IPR035973">
    <property type="entry name" value="Cyt_c_oxidase_su3-like_sf"/>
</dbReference>
<dbReference type="GeneID" id="804948"/>
<geneLocation type="mitochondrion" evidence="11"/>
<dbReference type="InterPro" id="IPR013833">
    <property type="entry name" value="Cyt_c_oxidase_su3_a-hlx"/>
</dbReference>
<keyword evidence="7 9" id="KW-0472">Membrane</keyword>
<dbReference type="Pfam" id="PF00510">
    <property type="entry name" value="COX3"/>
    <property type="match status" value="1"/>
</dbReference>
<comment type="similarity">
    <text evidence="2 8">Belongs to the cytochrome c oxidase subunit 3 family.</text>
</comment>
<evidence type="ECO:0000256" key="5">
    <source>
        <dbReference type="ARBA" id="ARBA00022967"/>
    </source>
</evidence>
<dbReference type="AlphaFoldDB" id="Q8M6L3"/>
<dbReference type="CDD" id="cd00386">
    <property type="entry name" value="Heme_Cu_Oxidase_III_like"/>
    <property type="match status" value="1"/>
</dbReference>
<dbReference type="PROSITE" id="PS50253">
    <property type="entry name" value="COX3"/>
    <property type="match status" value="1"/>
</dbReference>
<feature type="transmembrane region" description="Helical" evidence="9">
    <location>
        <begin position="89"/>
        <end position="114"/>
    </location>
</feature>
<dbReference type="GO" id="GO:0019646">
    <property type="term" value="P:aerobic electron transport chain"/>
    <property type="evidence" value="ECO:0007669"/>
    <property type="project" value="InterPro"/>
</dbReference>
<evidence type="ECO:0000256" key="2">
    <source>
        <dbReference type="ARBA" id="ARBA00010581"/>
    </source>
</evidence>
<evidence type="ECO:0000256" key="9">
    <source>
        <dbReference type="SAM" id="Phobius"/>
    </source>
</evidence>
<protein>
    <recommendedName>
        <fullName evidence="3 8">Cytochrome c oxidase subunit 3</fullName>
    </recommendedName>
</protein>
<evidence type="ECO:0000256" key="4">
    <source>
        <dbReference type="ARBA" id="ARBA00022692"/>
    </source>
</evidence>